<evidence type="ECO:0000256" key="2">
    <source>
        <dbReference type="SAM" id="Phobius"/>
    </source>
</evidence>
<feature type="region of interest" description="Disordered" evidence="1">
    <location>
        <begin position="83"/>
        <end position="241"/>
    </location>
</feature>
<dbReference type="OrthoDB" id="975478at2"/>
<sequence length="569" mass="62130">MSLSNEEKINEEWRSIFEDAAESPSDGLWDRIERRLDEEETEPIIPLWPRAKPWVYSVAAAIITLLIGWWATQYIERTDTNRPVAGKAVRSSRVTSDKLAKQESASSSSSGPANSLPTPLNRNQKSETVGKTDEALAASHRAAAGKDPSDAPAAPELERSETASTIDQLIKDKSVLTGKRKTTSSERFATRKASGGAVADRQPDAIRIAQNRRINRSPKSDQAGNSNSTGLPITPIQPAERVAKTATPVTGTLVDEAESQVADTRLAYEASYIKTKLTASKNPAPISRIIWYRAPEAAIEPQEKGRSKKEYWAALTATPMSFNPMTTLHSSLKQAYISNNAVQQGSRQEVSPLQNQAQISMAWQASSGVQMSRHWSVEAGIQYLNGRSQARGNASVTNVFTNQTENLLVNAIRSSNPSLPQQAADPLQSFVPAYVDKSNLLNSSYLAVVPSDQLVSNDFQYLQVPVQIGYHILPDHKISYSVLGGLMANVFLKNTINDALEVNPGDQVYRPLSMAGTAGLRINYHPTHHWSGSLTGSYQQSLQNGTQSNAQLQVHPQAVGVGFGLNYHF</sequence>
<keyword evidence="4" id="KW-1185">Reference proteome</keyword>
<evidence type="ECO:0000313" key="4">
    <source>
        <dbReference type="Proteomes" id="UP000274271"/>
    </source>
</evidence>
<dbReference type="RefSeq" id="WP_124910171.1">
    <property type="nucleotide sequence ID" value="NZ_RQJP01000006.1"/>
</dbReference>
<dbReference type="Proteomes" id="UP000274271">
    <property type="component" value="Unassembled WGS sequence"/>
</dbReference>
<evidence type="ECO:0000313" key="3">
    <source>
        <dbReference type="EMBL" id="RRB11081.1"/>
    </source>
</evidence>
<protein>
    <submittedName>
        <fullName evidence="3">Anti-sigma factor</fullName>
    </submittedName>
</protein>
<evidence type="ECO:0000256" key="1">
    <source>
        <dbReference type="SAM" id="MobiDB-lite"/>
    </source>
</evidence>
<dbReference type="AlphaFoldDB" id="A0A3P1CCN2"/>
<keyword evidence="2" id="KW-0472">Membrane</keyword>
<keyword evidence="2" id="KW-1133">Transmembrane helix</keyword>
<proteinExistence type="predicted"/>
<dbReference type="EMBL" id="RQJP01000006">
    <property type="protein sequence ID" value="RRB11081.1"/>
    <property type="molecule type" value="Genomic_DNA"/>
</dbReference>
<keyword evidence="2" id="KW-0812">Transmembrane</keyword>
<feature type="transmembrane region" description="Helical" evidence="2">
    <location>
        <begin position="54"/>
        <end position="72"/>
    </location>
</feature>
<gene>
    <name evidence="3" type="ORF">EHT87_28495</name>
</gene>
<dbReference type="Gene3D" id="2.40.160.20">
    <property type="match status" value="1"/>
</dbReference>
<comment type="caution">
    <text evidence="3">The sequence shown here is derived from an EMBL/GenBank/DDBJ whole genome shotgun (WGS) entry which is preliminary data.</text>
</comment>
<organism evidence="3 4">
    <name type="scientific">Larkinella knui</name>
    <dbReference type="NCBI Taxonomy" id="2025310"/>
    <lineage>
        <taxon>Bacteria</taxon>
        <taxon>Pseudomonadati</taxon>
        <taxon>Bacteroidota</taxon>
        <taxon>Cytophagia</taxon>
        <taxon>Cytophagales</taxon>
        <taxon>Spirosomataceae</taxon>
        <taxon>Larkinella</taxon>
    </lineage>
</organism>
<feature type="compositionally biased region" description="Polar residues" evidence="1">
    <location>
        <begin position="111"/>
        <end position="123"/>
    </location>
</feature>
<reference evidence="3 4" key="1">
    <citation type="submission" date="2018-11" db="EMBL/GenBank/DDBJ databases">
        <authorList>
            <person name="Zhou Z."/>
            <person name="Wang G."/>
        </authorList>
    </citation>
    <scope>NUCLEOTIDE SEQUENCE [LARGE SCALE GENOMIC DNA]</scope>
    <source>
        <strain evidence="3 4">KCTC42998</strain>
    </source>
</reference>
<feature type="compositionally biased region" description="Basic and acidic residues" evidence="1">
    <location>
        <begin position="124"/>
        <end position="134"/>
    </location>
</feature>
<name>A0A3P1CCN2_9BACT</name>
<accession>A0A3P1CCN2</accession>
<feature type="compositionally biased region" description="Polar residues" evidence="1">
    <location>
        <begin position="220"/>
        <end position="231"/>
    </location>
</feature>